<evidence type="ECO:0000256" key="2">
    <source>
        <dbReference type="SAM" id="MobiDB-lite"/>
    </source>
</evidence>
<dbReference type="Proteomes" id="UP001596504">
    <property type="component" value="Unassembled WGS sequence"/>
</dbReference>
<keyword evidence="5" id="KW-1185">Reference proteome</keyword>
<protein>
    <submittedName>
        <fullName evidence="4">FtsK/SpoIIIE domain-containing protein</fullName>
    </submittedName>
</protein>
<dbReference type="PROSITE" id="PS50901">
    <property type="entry name" value="FTSK"/>
    <property type="match status" value="1"/>
</dbReference>
<dbReference type="InterPro" id="IPR002543">
    <property type="entry name" value="FtsK_dom"/>
</dbReference>
<dbReference type="Gene3D" id="3.40.50.300">
    <property type="entry name" value="P-loop containing nucleotide triphosphate hydrolases"/>
    <property type="match status" value="1"/>
</dbReference>
<organism evidence="4 5">
    <name type="scientific">Saccharopolyspora griseoalba</name>
    <dbReference type="NCBI Taxonomy" id="1431848"/>
    <lineage>
        <taxon>Bacteria</taxon>
        <taxon>Bacillati</taxon>
        <taxon>Actinomycetota</taxon>
        <taxon>Actinomycetes</taxon>
        <taxon>Pseudonocardiales</taxon>
        <taxon>Pseudonocardiaceae</taxon>
        <taxon>Saccharopolyspora</taxon>
    </lineage>
</organism>
<gene>
    <name evidence="4" type="ORF">ACFQRI_26860</name>
</gene>
<keyword evidence="1" id="KW-0547">Nucleotide-binding</keyword>
<dbReference type="EMBL" id="JBHTCJ010000026">
    <property type="protein sequence ID" value="MFC7345049.1"/>
    <property type="molecule type" value="Genomic_DNA"/>
</dbReference>
<keyword evidence="1" id="KW-0067">ATP-binding</keyword>
<reference evidence="5" key="1">
    <citation type="journal article" date="2019" name="Int. J. Syst. Evol. Microbiol.">
        <title>The Global Catalogue of Microorganisms (GCM) 10K type strain sequencing project: providing services to taxonomists for standard genome sequencing and annotation.</title>
        <authorList>
            <consortium name="The Broad Institute Genomics Platform"/>
            <consortium name="The Broad Institute Genome Sequencing Center for Infectious Disease"/>
            <person name="Wu L."/>
            <person name="Ma J."/>
        </authorList>
    </citation>
    <scope>NUCLEOTIDE SEQUENCE [LARGE SCALE GENOMIC DNA]</scope>
    <source>
        <strain evidence="5">WLHS5</strain>
    </source>
</reference>
<feature type="region of interest" description="Disordered" evidence="2">
    <location>
        <begin position="1"/>
        <end position="32"/>
    </location>
</feature>
<feature type="binding site" evidence="1">
    <location>
        <begin position="77"/>
        <end position="84"/>
    </location>
    <ligand>
        <name>ATP</name>
        <dbReference type="ChEBI" id="CHEBI:30616"/>
    </ligand>
</feature>
<comment type="caution">
    <text evidence="4">The sequence shown here is derived from an EMBL/GenBank/DDBJ whole genome shotgun (WGS) entry which is preliminary data.</text>
</comment>
<evidence type="ECO:0000313" key="4">
    <source>
        <dbReference type="EMBL" id="MFC7345049.1"/>
    </source>
</evidence>
<evidence type="ECO:0000256" key="1">
    <source>
        <dbReference type="PROSITE-ProRule" id="PRU00289"/>
    </source>
</evidence>
<evidence type="ECO:0000313" key="5">
    <source>
        <dbReference type="Proteomes" id="UP001596504"/>
    </source>
</evidence>
<evidence type="ECO:0000259" key="3">
    <source>
        <dbReference type="PROSITE" id="PS50901"/>
    </source>
</evidence>
<feature type="domain" description="FtsK" evidence="3">
    <location>
        <begin position="55"/>
        <end position="245"/>
    </location>
</feature>
<dbReference type="InterPro" id="IPR027417">
    <property type="entry name" value="P-loop_NTPase"/>
</dbReference>
<dbReference type="Pfam" id="PF01580">
    <property type="entry name" value="FtsK_SpoIIIE"/>
    <property type="match status" value="1"/>
</dbReference>
<sequence>MQLPAQSRQDRNRAASTEAWRHTPRQSPLVAGEASTVAPGVLPFGDTPPSADGQSEPVMCGWDISTTTTTPHLLVTGSTGSGLSTALRSIAVSATSQHCDVVAMHAGGLVGLNDLEGWPGVRFIGRDAAGFASALEVVHTELHARYEALESSRSSEADPSTSPSELTPLVLLVDAWSIAVSALRDAETVRRAFDQLRTILGLGRFVRVHVALSNHRLDPEVLPGELLDQFAARVALGRLSPATLLRLWDLTAAPEQVVHEPGWGLASLAGPHSPEPIRIWTLPHLHQDAPQAPSGYASGFIADHPVLAG</sequence>
<accession>A0ABW2LV00</accession>
<proteinExistence type="predicted"/>
<dbReference type="SUPFAM" id="SSF52540">
    <property type="entry name" value="P-loop containing nucleoside triphosphate hydrolases"/>
    <property type="match status" value="1"/>
</dbReference>
<dbReference type="RefSeq" id="WP_380673423.1">
    <property type="nucleotide sequence ID" value="NZ_JBHTCJ010000026.1"/>
</dbReference>
<name>A0ABW2LV00_9PSEU</name>